<sequence>MKKKSIGILLMYALAVVFFVACEEEVEPLISDPSVSIFFLNKDSLDQVNVIIDSLSEEQVKYDTVITNLETSADQLVDRLIVITDSIANGGDLDQEREQIIHDLDTLNLYLTGIEREDSVVNATKSGWNSTAATISSGFLKVTSIENTKKRRSIVYEESSSNWKLPLDMRANDVDLDIKIADRTYRLAVGYSRSTVTDEKNKVIIRTSDFEIISTTFNSASVTCGDCIDSQTTIYVEF</sequence>
<dbReference type="EMBL" id="CP106735">
    <property type="protein sequence ID" value="UXX78025.1"/>
    <property type="molecule type" value="Genomic_DNA"/>
</dbReference>
<name>A0ABY6CVU6_9BACT</name>
<dbReference type="Proteomes" id="UP001062165">
    <property type="component" value="Chromosome"/>
</dbReference>
<evidence type="ECO:0000313" key="2">
    <source>
        <dbReference type="Proteomes" id="UP001062165"/>
    </source>
</evidence>
<organism evidence="1 2">
    <name type="scientific">Reichenbachiella carrageenanivorans</name>
    <dbReference type="NCBI Taxonomy" id="2979869"/>
    <lineage>
        <taxon>Bacteria</taxon>
        <taxon>Pseudomonadati</taxon>
        <taxon>Bacteroidota</taxon>
        <taxon>Cytophagia</taxon>
        <taxon>Cytophagales</taxon>
        <taxon>Reichenbachiellaceae</taxon>
        <taxon>Reichenbachiella</taxon>
    </lineage>
</organism>
<gene>
    <name evidence="1" type="ORF">N7E81_11715</name>
</gene>
<accession>A0ABY6CVU6</accession>
<reference evidence="1" key="1">
    <citation type="submission" date="2022-10" db="EMBL/GenBank/DDBJ databases">
        <title>Comparative genomics and taxonomic characterization of three novel marine species of genus Reichenbachiella exhibiting antioxidant and polysaccharide degradation activities.</title>
        <authorList>
            <person name="Muhammad N."/>
            <person name="Lee Y.-J."/>
            <person name="Ko J."/>
            <person name="Kim S.-G."/>
        </authorList>
    </citation>
    <scope>NUCLEOTIDE SEQUENCE</scope>
    <source>
        <strain evidence="1">Wsw4-B4</strain>
    </source>
</reference>
<evidence type="ECO:0000313" key="1">
    <source>
        <dbReference type="EMBL" id="UXX78025.1"/>
    </source>
</evidence>
<keyword evidence="2" id="KW-1185">Reference proteome</keyword>
<dbReference type="PROSITE" id="PS51257">
    <property type="entry name" value="PROKAR_LIPOPROTEIN"/>
    <property type="match status" value="1"/>
</dbReference>
<proteinExistence type="predicted"/>
<protein>
    <submittedName>
        <fullName evidence="1">Uncharacterized protein</fullName>
    </submittedName>
</protein>
<dbReference type="RefSeq" id="WP_263049771.1">
    <property type="nucleotide sequence ID" value="NZ_CP106735.1"/>
</dbReference>